<protein>
    <recommendedName>
        <fullName evidence="2">Pre-mRNA-processing factor 19</fullName>
        <ecNumber evidence="2">2.3.2.27</ecNumber>
    </recommendedName>
</protein>
<evidence type="ECO:0000313" key="3">
    <source>
        <dbReference type="EMBL" id="CAD5212424.1"/>
    </source>
</evidence>
<keyword evidence="2" id="KW-0508">mRNA splicing</keyword>
<dbReference type="PANTHER" id="PTHR43995">
    <property type="entry name" value="PRE-MRNA-PROCESSING FACTOR 19"/>
    <property type="match status" value="1"/>
</dbReference>
<dbReference type="SMART" id="SM00320">
    <property type="entry name" value="WD40"/>
    <property type="match status" value="2"/>
</dbReference>
<dbReference type="InterPro" id="IPR015943">
    <property type="entry name" value="WD40/YVTN_repeat-like_dom_sf"/>
</dbReference>
<organism evidence="3 4">
    <name type="scientific">Bursaphelenchus okinawaensis</name>
    <dbReference type="NCBI Taxonomy" id="465554"/>
    <lineage>
        <taxon>Eukaryota</taxon>
        <taxon>Metazoa</taxon>
        <taxon>Ecdysozoa</taxon>
        <taxon>Nematoda</taxon>
        <taxon>Chromadorea</taxon>
        <taxon>Rhabditida</taxon>
        <taxon>Tylenchina</taxon>
        <taxon>Tylenchomorpha</taxon>
        <taxon>Aphelenchoidea</taxon>
        <taxon>Aphelenchoididae</taxon>
        <taxon>Bursaphelenchus</taxon>
    </lineage>
</organism>
<dbReference type="Gene3D" id="2.130.10.10">
    <property type="entry name" value="YVTN repeat-like/Quinoprotein amine dehydrogenase"/>
    <property type="match status" value="1"/>
</dbReference>
<keyword evidence="1" id="KW-0853">WD repeat</keyword>
<dbReference type="EMBL" id="CAJFCW020000002">
    <property type="protein sequence ID" value="CAG9095968.1"/>
    <property type="molecule type" value="Genomic_DNA"/>
</dbReference>
<dbReference type="EMBL" id="CAJFDH010000002">
    <property type="protein sequence ID" value="CAD5212424.1"/>
    <property type="molecule type" value="Genomic_DNA"/>
</dbReference>
<dbReference type="GO" id="GO:0061630">
    <property type="term" value="F:ubiquitin protein ligase activity"/>
    <property type="evidence" value="ECO:0007669"/>
    <property type="project" value="UniProtKB-UniRule"/>
</dbReference>
<dbReference type="Pfam" id="PF00400">
    <property type="entry name" value="WD40"/>
    <property type="match status" value="1"/>
</dbReference>
<comment type="function">
    <text evidence="2">Ubiquitin-protein ligase which is mainly involved pre-mRNA splicing and DNA repair. Required for pre-mRNA splicing as component of the spliceosome.</text>
</comment>
<comment type="pathway">
    <text evidence="2">Protein modification; protein ubiquitination.</text>
</comment>
<dbReference type="InterPro" id="IPR001680">
    <property type="entry name" value="WD40_rpt"/>
</dbReference>
<keyword evidence="2" id="KW-0833">Ubl conjugation pathway</keyword>
<dbReference type="InterPro" id="IPR038959">
    <property type="entry name" value="Prp19"/>
</dbReference>
<sequence length="128" mass="14262">MDLNVGQTLDKVKDDQYEALITCGRCHPGGLTFGLGTRDGNVKIWEVKEQKRVNLFAGHQGTVKSLAYSENGYYLASGAEEGEVKIWDMRNLGNVKTFAVGDGSHLISFLEKLVKLRFQCKLSNLRPK</sequence>
<keyword evidence="2" id="KW-0808">Transferase</keyword>
<comment type="catalytic activity">
    <reaction evidence="2">
        <text>S-ubiquitinyl-[E2 ubiquitin-conjugating enzyme]-L-cysteine + [acceptor protein]-L-lysine = [E2 ubiquitin-conjugating enzyme]-L-cysteine + N(6)-ubiquitinyl-[acceptor protein]-L-lysine.</text>
        <dbReference type="EC" id="2.3.2.27"/>
    </reaction>
</comment>
<keyword evidence="2" id="KW-0227">DNA damage</keyword>
<dbReference type="GO" id="GO:0000398">
    <property type="term" value="P:mRNA splicing, via spliceosome"/>
    <property type="evidence" value="ECO:0007669"/>
    <property type="project" value="InterPro"/>
</dbReference>
<keyword evidence="2" id="KW-0507">mRNA processing</keyword>
<dbReference type="GO" id="GO:0071006">
    <property type="term" value="C:U2-type catalytic step 1 spliceosome"/>
    <property type="evidence" value="ECO:0007669"/>
    <property type="project" value="TreeGrafter"/>
</dbReference>
<dbReference type="GO" id="GO:0070534">
    <property type="term" value="P:protein K63-linked ubiquitination"/>
    <property type="evidence" value="ECO:0007669"/>
    <property type="project" value="UniProtKB-UniRule"/>
</dbReference>
<keyword evidence="2" id="KW-0234">DNA repair</keyword>
<keyword evidence="2" id="KW-0539">Nucleus</keyword>
<feature type="repeat" description="WD" evidence="1">
    <location>
        <begin position="56"/>
        <end position="97"/>
    </location>
</feature>
<dbReference type="SUPFAM" id="SSF50978">
    <property type="entry name" value="WD40 repeat-like"/>
    <property type="match status" value="1"/>
</dbReference>
<dbReference type="Proteomes" id="UP000614601">
    <property type="component" value="Unassembled WGS sequence"/>
</dbReference>
<comment type="subcellular location">
    <subcellularLocation>
        <location evidence="2">Nucleus</location>
    </subcellularLocation>
</comment>
<dbReference type="PANTHER" id="PTHR43995:SF1">
    <property type="entry name" value="PRE-MRNA-PROCESSING FACTOR 19"/>
    <property type="match status" value="1"/>
</dbReference>
<dbReference type="OrthoDB" id="687049at2759"/>
<dbReference type="EC" id="2.3.2.27" evidence="2"/>
<dbReference type="AlphaFoldDB" id="A0A811KAL9"/>
<keyword evidence="2" id="KW-0747">Spliceosome</keyword>
<keyword evidence="4" id="KW-1185">Reference proteome</keyword>
<comment type="similarity">
    <text evidence="2">Belongs to the WD repeat PRP19 family.</text>
</comment>
<name>A0A811KAL9_9BILA</name>
<dbReference type="Proteomes" id="UP000783686">
    <property type="component" value="Unassembled WGS sequence"/>
</dbReference>
<dbReference type="PROSITE" id="PS50082">
    <property type="entry name" value="WD_REPEATS_2"/>
    <property type="match status" value="1"/>
</dbReference>
<comment type="caution">
    <text evidence="3">The sequence shown here is derived from an EMBL/GenBank/DDBJ whole genome shotgun (WGS) entry which is preliminary data.</text>
</comment>
<reference evidence="3" key="1">
    <citation type="submission" date="2020-09" db="EMBL/GenBank/DDBJ databases">
        <authorList>
            <person name="Kikuchi T."/>
        </authorList>
    </citation>
    <scope>NUCLEOTIDE SEQUENCE</scope>
    <source>
        <strain evidence="3">SH1</strain>
    </source>
</reference>
<evidence type="ECO:0000256" key="2">
    <source>
        <dbReference type="RuleBase" id="RU367101"/>
    </source>
</evidence>
<proteinExistence type="inferred from homology"/>
<dbReference type="UniPathway" id="UPA00143"/>
<gene>
    <name evidence="3" type="ORF">BOKJ2_LOCUS4225</name>
</gene>
<evidence type="ECO:0000256" key="1">
    <source>
        <dbReference type="PROSITE-ProRule" id="PRU00221"/>
    </source>
</evidence>
<dbReference type="GO" id="GO:0000974">
    <property type="term" value="C:Prp19 complex"/>
    <property type="evidence" value="ECO:0007669"/>
    <property type="project" value="UniProtKB-UniRule"/>
</dbReference>
<comment type="subunit">
    <text evidence="2">Homotetramer.</text>
</comment>
<dbReference type="InterPro" id="IPR036322">
    <property type="entry name" value="WD40_repeat_dom_sf"/>
</dbReference>
<dbReference type="PROSITE" id="PS50294">
    <property type="entry name" value="WD_REPEATS_REGION"/>
    <property type="match status" value="1"/>
</dbReference>
<dbReference type="GO" id="GO:0006281">
    <property type="term" value="P:DNA repair"/>
    <property type="evidence" value="ECO:0007669"/>
    <property type="project" value="UniProtKB-KW"/>
</dbReference>
<accession>A0A811KAL9</accession>
<dbReference type="GO" id="GO:0005737">
    <property type="term" value="C:cytoplasm"/>
    <property type="evidence" value="ECO:0007669"/>
    <property type="project" value="TreeGrafter"/>
</dbReference>
<evidence type="ECO:0000313" key="4">
    <source>
        <dbReference type="Proteomes" id="UP000614601"/>
    </source>
</evidence>